<evidence type="ECO:0000256" key="1">
    <source>
        <dbReference type="SAM" id="MobiDB-lite"/>
    </source>
</evidence>
<evidence type="ECO:0000313" key="3">
    <source>
        <dbReference type="Proteomes" id="UP000030752"/>
    </source>
</evidence>
<evidence type="ECO:0000313" key="2">
    <source>
        <dbReference type="EMBL" id="ETN45758.1"/>
    </source>
</evidence>
<dbReference type="GeneID" id="19976930"/>
<dbReference type="VEuPathDB" id="FungiDB:HMPREF1541_09591"/>
<accession>W2SCJ6</accession>
<dbReference type="Proteomes" id="UP000030752">
    <property type="component" value="Unassembled WGS sequence"/>
</dbReference>
<dbReference type="InParanoid" id="W2SCJ6"/>
<feature type="compositionally biased region" description="Basic and acidic residues" evidence="1">
    <location>
        <begin position="30"/>
        <end position="45"/>
    </location>
</feature>
<protein>
    <recommendedName>
        <fullName evidence="4">BZIP domain-containing protein</fullName>
    </recommendedName>
</protein>
<dbReference type="RefSeq" id="XP_008712486.1">
    <property type="nucleotide sequence ID" value="XM_008714264.1"/>
</dbReference>
<sequence>MPSSRLERGKPWANGRILSAEQRERKRRVDRLNKSRRREQEQTAVRDVKSQLATLTANLHSLQRALPDNANCLPRRFDTDLASTSDTTLPSNTSGPELSSAYFSFNVSSEPPVRSFSSDVVELEDEVPHVLPLPTEATVGDRCLLVSGARSFGTTVSIQDLFNQLLRQGCVSDRRLICTDEALNQNALIRGIVHGWHTVLESPFACPLWEVTSRLDKHIFGYSSLITRFCTLRMTHYMLLFMTQAITAAELPPWLRPRPSQLHLAHDLSVDVLPWPGLRERSVLDQETTKSNKFWREVIQLFRLNWPYSPDSAYQLDQNSGLYSFTGTYENHVREIRMWNVDPSFFKSFPATVDDIIPPGSLAPLYVRPNPLVPLEIMDAVNEEPSANRLDLLVAGFMWGRAPRFKVAYMCDNKVLSRSWGESCIHQCLQGIG</sequence>
<feature type="region of interest" description="Disordered" evidence="1">
    <location>
        <begin position="23"/>
        <end position="45"/>
    </location>
</feature>
<keyword evidence="3" id="KW-1185">Reference proteome</keyword>
<dbReference type="HOGENOM" id="CLU_044736_0_0_1"/>
<evidence type="ECO:0008006" key="4">
    <source>
        <dbReference type="Google" id="ProtNLM"/>
    </source>
</evidence>
<dbReference type="Pfam" id="PF11905">
    <property type="entry name" value="DUF3425"/>
    <property type="match status" value="1"/>
</dbReference>
<reference evidence="2 3" key="1">
    <citation type="submission" date="2013-03" db="EMBL/GenBank/DDBJ databases">
        <title>The Genome Sequence of Phialophora europaea CBS 101466.</title>
        <authorList>
            <consortium name="The Broad Institute Genomics Platform"/>
            <person name="Cuomo C."/>
            <person name="de Hoog S."/>
            <person name="Gorbushina A."/>
            <person name="Walker B."/>
            <person name="Young S.K."/>
            <person name="Zeng Q."/>
            <person name="Gargeya S."/>
            <person name="Fitzgerald M."/>
            <person name="Haas B."/>
            <person name="Abouelleil A."/>
            <person name="Allen A.W."/>
            <person name="Alvarado L."/>
            <person name="Arachchi H.M."/>
            <person name="Berlin A.M."/>
            <person name="Chapman S.B."/>
            <person name="Gainer-Dewar J."/>
            <person name="Goldberg J."/>
            <person name="Griggs A."/>
            <person name="Gujja S."/>
            <person name="Hansen M."/>
            <person name="Howarth C."/>
            <person name="Imamovic A."/>
            <person name="Ireland A."/>
            <person name="Larimer J."/>
            <person name="McCowan C."/>
            <person name="Murphy C."/>
            <person name="Pearson M."/>
            <person name="Poon T.W."/>
            <person name="Priest M."/>
            <person name="Roberts A."/>
            <person name="Saif S."/>
            <person name="Shea T."/>
            <person name="Sisk P."/>
            <person name="Sykes S."/>
            <person name="Wortman J."/>
            <person name="Nusbaum C."/>
            <person name="Birren B."/>
        </authorList>
    </citation>
    <scope>NUCLEOTIDE SEQUENCE [LARGE SCALE GENOMIC DNA]</scope>
    <source>
        <strain evidence="2 3">CBS 101466</strain>
    </source>
</reference>
<dbReference type="PANTHER" id="PTHR37012:SF7">
    <property type="entry name" value="B-ZIP TRANSCRIPTION FACTOR (EUROFUNG)-RELATED"/>
    <property type="match status" value="1"/>
</dbReference>
<dbReference type="InterPro" id="IPR021833">
    <property type="entry name" value="DUF3425"/>
</dbReference>
<dbReference type="PANTHER" id="PTHR37012">
    <property type="entry name" value="B-ZIP TRANSCRIPTION FACTOR (EUROFUNG)-RELATED"/>
    <property type="match status" value="1"/>
</dbReference>
<organism evidence="2 3">
    <name type="scientific">Cyphellophora europaea (strain CBS 101466)</name>
    <name type="common">Phialophora europaea</name>
    <dbReference type="NCBI Taxonomy" id="1220924"/>
    <lineage>
        <taxon>Eukaryota</taxon>
        <taxon>Fungi</taxon>
        <taxon>Dikarya</taxon>
        <taxon>Ascomycota</taxon>
        <taxon>Pezizomycotina</taxon>
        <taxon>Eurotiomycetes</taxon>
        <taxon>Chaetothyriomycetidae</taxon>
        <taxon>Chaetothyriales</taxon>
        <taxon>Cyphellophoraceae</taxon>
        <taxon>Cyphellophora</taxon>
    </lineage>
</organism>
<dbReference type="eggNOG" id="ENOG502SQ35">
    <property type="taxonomic scope" value="Eukaryota"/>
</dbReference>
<name>W2SCJ6_CYPE1</name>
<dbReference type="AlphaFoldDB" id="W2SCJ6"/>
<gene>
    <name evidence="2" type="ORF">HMPREF1541_09591</name>
</gene>
<dbReference type="EMBL" id="KB822712">
    <property type="protein sequence ID" value="ETN45758.1"/>
    <property type="molecule type" value="Genomic_DNA"/>
</dbReference>
<proteinExistence type="predicted"/>
<dbReference type="OrthoDB" id="5086080at2759"/>